<sequence length="242" mass="23365">MAGCALGGVAVAAGAGMLPGPFGGAGADAAAPSVSAVEERDAVATVPGDPSARGTAPGADGRPSPAAPGGPTGGAPAVRGEPDRSAPPGPGASPAPMPPGHPTGNTPDRPQEKDGKGDKPQQNGGDWAARVCREHLAAEQHGGPAPDENAVRVLERAVGIGEAGLRDYCERLLKTVGGDAAHGPAHPARPGGTGQEDGDGDGDGGTLGGLLRGVPHPGSLLGPRTPAGERTPGVTLFDPAAL</sequence>
<evidence type="ECO:0000313" key="2">
    <source>
        <dbReference type="EMBL" id="MFC5719080.1"/>
    </source>
</evidence>
<feature type="compositionally biased region" description="Low complexity" evidence="1">
    <location>
        <begin position="56"/>
        <end position="77"/>
    </location>
</feature>
<evidence type="ECO:0000313" key="3">
    <source>
        <dbReference type="Proteomes" id="UP001596083"/>
    </source>
</evidence>
<accession>A0ABW0YXF5</accession>
<keyword evidence="3" id="KW-1185">Reference proteome</keyword>
<feature type="region of interest" description="Disordered" evidence="1">
    <location>
        <begin position="177"/>
        <end position="242"/>
    </location>
</feature>
<proteinExistence type="predicted"/>
<feature type="compositionally biased region" description="Basic and acidic residues" evidence="1">
    <location>
        <begin position="109"/>
        <end position="119"/>
    </location>
</feature>
<reference evidence="3" key="1">
    <citation type="journal article" date="2019" name="Int. J. Syst. Evol. Microbiol.">
        <title>The Global Catalogue of Microorganisms (GCM) 10K type strain sequencing project: providing services to taxonomists for standard genome sequencing and annotation.</title>
        <authorList>
            <consortium name="The Broad Institute Genomics Platform"/>
            <consortium name="The Broad Institute Genome Sequencing Center for Infectious Disease"/>
            <person name="Wu L."/>
            <person name="Ma J."/>
        </authorList>
    </citation>
    <scope>NUCLEOTIDE SEQUENCE [LARGE SCALE GENOMIC DNA]</scope>
    <source>
        <strain evidence="3">CGMCC 4.7304</strain>
    </source>
</reference>
<protein>
    <submittedName>
        <fullName evidence="2">Uncharacterized protein</fullName>
    </submittedName>
</protein>
<organism evidence="2 3">
    <name type="scientific">Streptomyces gamaensis</name>
    <dbReference type="NCBI Taxonomy" id="1763542"/>
    <lineage>
        <taxon>Bacteria</taxon>
        <taxon>Bacillati</taxon>
        <taxon>Actinomycetota</taxon>
        <taxon>Actinomycetes</taxon>
        <taxon>Kitasatosporales</taxon>
        <taxon>Streptomycetaceae</taxon>
        <taxon>Streptomyces</taxon>
    </lineage>
</organism>
<comment type="caution">
    <text evidence="2">The sequence shown here is derived from an EMBL/GenBank/DDBJ whole genome shotgun (WGS) entry which is preliminary data.</text>
</comment>
<feature type="compositionally biased region" description="Pro residues" evidence="1">
    <location>
        <begin position="85"/>
        <end position="101"/>
    </location>
</feature>
<evidence type="ECO:0000256" key="1">
    <source>
        <dbReference type="SAM" id="MobiDB-lite"/>
    </source>
</evidence>
<feature type="compositionally biased region" description="Low complexity" evidence="1">
    <location>
        <begin position="177"/>
        <end position="190"/>
    </location>
</feature>
<dbReference type="RefSeq" id="WP_390314060.1">
    <property type="nucleotide sequence ID" value="NZ_JBHSPB010000001.1"/>
</dbReference>
<feature type="region of interest" description="Disordered" evidence="1">
    <location>
        <begin position="15"/>
        <end position="150"/>
    </location>
</feature>
<name>A0ABW0YXF5_9ACTN</name>
<dbReference type="EMBL" id="JBHSPB010000001">
    <property type="protein sequence ID" value="MFC5719080.1"/>
    <property type="molecule type" value="Genomic_DNA"/>
</dbReference>
<dbReference type="Proteomes" id="UP001596083">
    <property type="component" value="Unassembled WGS sequence"/>
</dbReference>
<gene>
    <name evidence="2" type="ORF">ACFP1Z_02635</name>
</gene>